<reference evidence="4" key="2">
    <citation type="journal article" date="2023" name="IMA Fungus">
        <title>Comparative genomic study of the Penicillium genus elucidates a diverse pangenome and 15 lateral gene transfer events.</title>
        <authorList>
            <person name="Petersen C."/>
            <person name="Sorensen T."/>
            <person name="Nielsen M.R."/>
            <person name="Sondergaard T.E."/>
            <person name="Sorensen J.L."/>
            <person name="Fitzpatrick D.A."/>
            <person name="Frisvad J.C."/>
            <person name="Nielsen K.L."/>
        </authorList>
    </citation>
    <scope>NUCLEOTIDE SEQUENCE</scope>
    <source>
        <strain evidence="4">IBT 15544</strain>
    </source>
</reference>
<protein>
    <recommendedName>
        <fullName evidence="6">Beta-lactamase-related domain-containing protein</fullName>
    </recommendedName>
</protein>
<dbReference type="RefSeq" id="XP_058306414.1">
    <property type="nucleotide sequence ID" value="XM_058454165.1"/>
</dbReference>
<sequence>MPVAGQQSPFNAEFDQLVHKILEEWKIPGLSIAVVHGSHTHSKSYGLAEFPDKKMTTDALFPAASTTKAFTGAATSMVIKDSKDTDSPIDWDTPISSLIPDDFALAEDYLTRHITLEDALSHRTGQPGHHWMNTYTPEDETLQELVRSMRHLPISHPPRTHFQYTNNMFIAVTHALQQRTGVPLGTFLKERIWDPIDMKETFLGVPEAKSNPSAAHKVAEGYIWLPDDEGGSWLHEPQFKWRPMTGAGAIVSSVLDYSKWVRELIEKSGPLKGHDSLIKPRVFHFEEGDVNLPLPSPHHAYALGWFVDNYRGQDFYHHTGSWPGYGSLVGFVPDKQFGFVMMGNSNSAREGTLRLAIHLIDKLLGPSTDPLHNERMAACFNRQIEERENRMKNIQRSTEYFKKRLFPNLPEPPLPHSLALEKYAGTYTHPANASVTFKVEDGQLVTEKTRGAIPSVLGLTHASGEFFVGRMKTPNSAMMAPFIVEFQIDPTGKARKVGMDLEPALKGEKIWFELHEA</sequence>
<reference evidence="4" key="1">
    <citation type="submission" date="2022-12" db="EMBL/GenBank/DDBJ databases">
        <authorList>
            <person name="Petersen C."/>
        </authorList>
    </citation>
    <scope>NUCLEOTIDE SEQUENCE</scope>
    <source>
        <strain evidence="4">IBT 15544</strain>
    </source>
</reference>
<dbReference type="InterPro" id="IPR001466">
    <property type="entry name" value="Beta-lactam-related"/>
</dbReference>
<dbReference type="Pfam" id="PF11954">
    <property type="entry name" value="DUF3471"/>
    <property type="match status" value="1"/>
</dbReference>
<evidence type="ECO:0000313" key="5">
    <source>
        <dbReference type="Proteomes" id="UP001150904"/>
    </source>
</evidence>
<dbReference type="OrthoDB" id="5946976at2759"/>
<evidence type="ECO:0000259" key="3">
    <source>
        <dbReference type="Pfam" id="PF11954"/>
    </source>
</evidence>
<dbReference type="InterPro" id="IPR012338">
    <property type="entry name" value="Beta-lactam/transpept-like"/>
</dbReference>
<dbReference type="Proteomes" id="UP001150904">
    <property type="component" value="Unassembled WGS sequence"/>
</dbReference>
<dbReference type="EMBL" id="JAPQKR010000014">
    <property type="protein sequence ID" value="KAJ5197986.1"/>
    <property type="molecule type" value="Genomic_DNA"/>
</dbReference>
<dbReference type="SUPFAM" id="SSF56601">
    <property type="entry name" value="beta-lactamase/transpeptidase-like"/>
    <property type="match status" value="1"/>
</dbReference>
<keyword evidence="5" id="KW-1185">Reference proteome</keyword>
<name>A0A9W9JPB0_9EURO</name>
<dbReference type="GeneID" id="83181466"/>
<dbReference type="InterPro" id="IPR050491">
    <property type="entry name" value="AmpC-like"/>
</dbReference>
<evidence type="ECO:0000256" key="1">
    <source>
        <dbReference type="ARBA" id="ARBA00038215"/>
    </source>
</evidence>
<feature type="domain" description="Peptidase S12 Pab87-related C-terminal" evidence="3">
    <location>
        <begin position="411"/>
        <end position="513"/>
    </location>
</feature>
<gene>
    <name evidence="4" type="ORF">N7498_007103</name>
</gene>
<dbReference type="PANTHER" id="PTHR46825">
    <property type="entry name" value="D-ALANYL-D-ALANINE-CARBOXYPEPTIDASE/ENDOPEPTIDASE AMPH"/>
    <property type="match status" value="1"/>
</dbReference>
<evidence type="ECO:0000313" key="4">
    <source>
        <dbReference type="EMBL" id="KAJ5197986.1"/>
    </source>
</evidence>
<dbReference type="PANTHER" id="PTHR46825:SF9">
    <property type="entry name" value="BETA-LACTAMASE-RELATED DOMAIN-CONTAINING PROTEIN"/>
    <property type="match status" value="1"/>
</dbReference>
<dbReference type="Gene3D" id="3.40.710.10">
    <property type="entry name" value="DD-peptidase/beta-lactamase superfamily"/>
    <property type="match status" value="1"/>
</dbReference>
<feature type="domain" description="Beta-lactamase-related" evidence="2">
    <location>
        <begin position="14"/>
        <end position="353"/>
    </location>
</feature>
<dbReference type="AlphaFoldDB" id="A0A9W9JPB0"/>
<evidence type="ECO:0008006" key="6">
    <source>
        <dbReference type="Google" id="ProtNLM"/>
    </source>
</evidence>
<dbReference type="Pfam" id="PF00144">
    <property type="entry name" value="Beta-lactamase"/>
    <property type="match status" value="1"/>
</dbReference>
<comment type="similarity">
    <text evidence="1">Belongs to the peptidase S12 family.</text>
</comment>
<comment type="caution">
    <text evidence="4">The sequence shown here is derived from an EMBL/GenBank/DDBJ whole genome shotgun (WGS) entry which is preliminary data.</text>
</comment>
<dbReference type="InterPro" id="IPR021860">
    <property type="entry name" value="Peptidase_S12_Pab87-rel_C"/>
</dbReference>
<dbReference type="Gene3D" id="2.40.128.600">
    <property type="match status" value="1"/>
</dbReference>
<proteinExistence type="inferred from homology"/>
<organism evidence="4 5">
    <name type="scientific">Penicillium cinerascens</name>
    <dbReference type="NCBI Taxonomy" id="70096"/>
    <lineage>
        <taxon>Eukaryota</taxon>
        <taxon>Fungi</taxon>
        <taxon>Dikarya</taxon>
        <taxon>Ascomycota</taxon>
        <taxon>Pezizomycotina</taxon>
        <taxon>Eurotiomycetes</taxon>
        <taxon>Eurotiomycetidae</taxon>
        <taxon>Eurotiales</taxon>
        <taxon>Aspergillaceae</taxon>
        <taxon>Penicillium</taxon>
    </lineage>
</organism>
<evidence type="ECO:0000259" key="2">
    <source>
        <dbReference type="Pfam" id="PF00144"/>
    </source>
</evidence>
<accession>A0A9W9JPB0</accession>